<dbReference type="CDD" id="cd02809">
    <property type="entry name" value="alpha_hydroxyacid_oxid_FMN"/>
    <property type="match status" value="1"/>
</dbReference>
<dbReference type="Gene3D" id="3.20.20.70">
    <property type="entry name" value="Aldolase class I"/>
    <property type="match status" value="1"/>
</dbReference>
<reference evidence="6" key="1">
    <citation type="journal article" date="2019" name="Int. J. Syst. Evol. Microbiol.">
        <title>The Global Catalogue of Microorganisms (GCM) 10K type strain sequencing project: providing services to taxonomists for standard genome sequencing and annotation.</title>
        <authorList>
            <consortium name="The Broad Institute Genomics Platform"/>
            <consortium name="The Broad Institute Genome Sequencing Center for Infectious Disease"/>
            <person name="Wu L."/>
            <person name="Ma J."/>
        </authorList>
    </citation>
    <scope>NUCLEOTIDE SEQUENCE [LARGE SCALE GENOMIC DNA]</scope>
    <source>
        <strain evidence="6">JCM 12607</strain>
    </source>
</reference>
<dbReference type="GO" id="GO:0016491">
    <property type="term" value="F:oxidoreductase activity"/>
    <property type="evidence" value="ECO:0007669"/>
    <property type="project" value="UniProtKB-KW"/>
</dbReference>
<evidence type="ECO:0000256" key="3">
    <source>
        <dbReference type="ARBA" id="ARBA00024042"/>
    </source>
</evidence>
<name>A0ABW2X1Z0_9ACTN</name>
<dbReference type="EMBL" id="JBHTGL010000008">
    <property type="protein sequence ID" value="MFD0627500.1"/>
    <property type="molecule type" value="Genomic_DNA"/>
</dbReference>
<comment type="similarity">
    <text evidence="3">Belongs to the FMN-dependent alpha-hydroxy acid dehydrogenase family.</text>
</comment>
<dbReference type="Pfam" id="PF01070">
    <property type="entry name" value="FMN_dh"/>
    <property type="match status" value="1"/>
</dbReference>
<keyword evidence="2 5" id="KW-0560">Oxidoreductase</keyword>
<comment type="caution">
    <text evidence="5">The sequence shown here is derived from an EMBL/GenBank/DDBJ whole genome shotgun (WGS) entry which is preliminary data.</text>
</comment>
<dbReference type="PROSITE" id="PS51349">
    <property type="entry name" value="FMN_HYDROXY_ACID_DH_2"/>
    <property type="match status" value="1"/>
</dbReference>
<evidence type="ECO:0000313" key="5">
    <source>
        <dbReference type="EMBL" id="MFD0627500.1"/>
    </source>
</evidence>
<feature type="domain" description="FMN hydroxy acid dehydrogenase" evidence="4">
    <location>
        <begin position="3"/>
        <end position="375"/>
    </location>
</feature>
<dbReference type="SUPFAM" id="SSF51395">
    <property type="entry name" value="FMN-linked oxidoreductases"/>
    <property type="match status" value="1"/>
</dbReference>
<organism evidence="5 6">
    <name type="scientific">Streptomyces sanglieri</name>
    <dbReference type="NCBI Taxonomy" id="193460"/>
    <lineage>
        <taxon>Bacteria</taxon>
        <taxon>Bacillati</taxon>
        <taxon>Actinomycetota</taxon>
        <taxon>Actinomycetes</taxon>
        <taxon>Kitasatosporales</taxon>
        <taxon>Streptomycetaceae</taxon>
        <taxon>Streptomyces</taxon>
    </lineage>
</organism>
<evidence type="ECO:0000256" key="1">
    <source>
        <dbReference type="ARBA" id="ARBA00001917"/>
    </source>
</evidence>
<dbReference type="InterPro" id="IPR000262">
    <property type="entry name" value="FMN-dep_DH"/>
</dbReference>
<dbReference type="PANTHER" id="PTHR10578">
    <property type="entry name" value="S -2-HYDROXY-ACID OXIDASE-RELATED"/>
    <property type="match status" value="1"/>
</dbReference>
<evidence type="ECO:0000313" key="6">
    <source>
        <dbReference type="Proteomes" id="UP001596915"/>
    </source>
</evidence>
<dbReference type="InterPro" id="IPR037396">
    <property type="entry name" value="FMN_HAD"/>
</dbReference>
<dbReference type="InterPro" id="IPR012133">
    <property type="entry name" value="Alpha-hydoxy_acid_DH_FMN"/>
</dbReference>
<gene>
    <name evidence="5" type="ORF">ACFQ2K_37410</name>
</gene>
<keyword evidence="6" id="KW-1185">Reference proteome</keyword>
<dbReference type="PIRSF" id="PIRSF000138">
    <property type="entry name" value="Al-hdrx_acd_dh"/>
    <property type="match status" value="1"/>
</dbReference>
<protein>
    <submittedName>
        <fullName evidence="5">Alpha-hydroxy acid oxidase</fullName>
        <ecNumber evidence="5">1.-.-.-</ecNumber>
    </submittedName>
</protein>
<proteinExistence type="inferred from homology"/>
<evidence type="ECO:0000259" key="4">
    <source>
        <dbReference type="PROSITE" id="PS51349"/>
    </source>
</evidence>
<dbReference type="InterPro" id="IPR013785">
    <property type="entry name" value="Aldolase_TIM"/>
</dbReference>
<dbReference type="PANTHER" id="PTHR10578:SF143">
    <property type="entry name" value="FMN-DEPENDENT ALPHA-HYDROXY ACID DEHYDROGENASE PB1A11.03"/>
    <property type="match status" value="1"/>
</dbReference>
<sequence>MATDATPPVNSDTAEDEARRQLPAETFEYASGGAGDGATVRRNIARLDSLSLLPRMLRDVSRIDMGTDVVGGRLAAPFLVAPMGMQSIYHEGAESAAATAAAQLGLGFCLSTFASHSPKEVAGAAGRQVRWRQVYLMSDGGLTDALVEGAEDAGFDAVVCTVDVPVMGASRRDAGNVFDHSSQELREAASQPAVADEPYFTGLLAERRRETPGASAQEVIDTLFPNPAATWKELERLIARSRLPVIVKGVLHPEDATRAIEAGAAAVVVSNHGGYQHDRSVTSIDALPGVAGAVGGRVPVYFDSGIRRGSHAAVALARGASAVLVGRPVLWGLAAGGRDGVAAVLRDLVEDLHNTMAIVGAPTVADLAAATTVPD</sequence>
<dbReference type="Proteomes" id="UP001596915">
    <property type="component" value="Unassembled WGS sequence"/>
</dbReference>
<comment type="cofactor">
    <cofactor evidence="1">
        <name>FMN</name>
        <dbReference type="ChEBI" id="CHEBI:58210"/>
    </cofactor>
</comment>
<evidence type="ECO:0000256" key="2">
    <source>
        <dbReference type="ARBA" id="ARBA00023002"/>
    </source>
</evidence>
<dbReference type="EC" id="1.-.-.-" evidence="5"/>
<accession>A0ABW2X1Z0</accession>